<reference evidence="1" key="2">
    <citation type="submission" date="2022-06" db="UniProtKB">
        <authorList>
            <consortium name="EnsemblMetazoa"/>
        </authorList>
    </citation>
    <scope>IDENTIFICATION</scope>
    <source>
        <strain evidence="1">PS312</strain>
    </source>
</reference>
<evidence type="ECO:0000313" key="1">
    <source>
        <dbReference type="EnsemblMetazoa" id="PPA37629.1"/>
    </source>
</evidence>
<accession>A0A2A6BA29</accession>
<protein>
    <submittedName>
        <fullName evidence="1">Uncharacterized protein</fullName>
    </submittedName>
</protein>
<accession>A0A8R1US31</accession>
<dbReference type="EnsemblMetazoa" id="PPA37629.1">
    <property type="protein sequence ID" value="PPA37629.1"/>
    <property type="gene ID" value="WBGene00275998"/>
</dbReference>
<keyword evidence="2" id="KW-1185">Reference proteome</keyword>
<dbReference type="AlphaFoldDB" id="A0A2A6BA29"/>
<proteinExistence type="predicted"/>
<name>A0A2A6BA29_PRIPA</name>
<gene>
    <name evidence="1" type="primary">WBGene00275998</name>
</gene>
<sequence length="83" mass="9266">YLICTTFQRRFIQHRSKSQIICSTVSREGEKTSKAHNYRTSSPSLGKLFTIRTSSWKAASTFCGGSFAEVSMYARRSSSAIAC</sequence>
<dbReference type="Proteomes" id="UP000005239">
    <property type="component" value="Unassembled WGS sequence"/>
</dbReference>
<reference evidence="2" key="1">
    <citation type="journal article" date="2008" name="Nat. Genet.">
        <title>The Pristionchus pacificus genome provides a unique perspective on nematode lifestyle and parasitism.</title>
        <authorList>
            <person name="Dieterich C."/>
            <person name="Clifton S.W."/>
            <person name="Schuster L.N."/>
            <person name="Chinwalla A."/>
            <person name="Delehaunty K."/>
            <person name="Dinkelacker I."/>
            <person name="Fulton L."/>
            <person name="Fulton R."/>
            <person name="Godfrey J."/>
            <person name="Minx P."/>
            <person name="Mitreva M."/>
            <person name="Roeseler W."/>
            <person name="Tian H."/>
            <person name="Witte H."/>
            <person name="Yang S.P."/>
            <person name="Wilson R.K."/>
            <person name="Sommer R.J."/>
        </authorList>
    </citation>
    <scope>NUCLEOTIDE SEQUENCE [LARGE SCALE GENOMIC DNA]</scope>
    <source>
        <strain evidence="2">PS312</strain>
    </source>
</reference>
<evidence type="ECO:0000313" key="2">
    <source>
        <dbReference type="Proteomes" id="UP000005239"/>
    </source>
</evidence>
<organism evidence="1 2">
    <name type="scientific">Pristionchus pacificus</name>
    <name type="common">Parasitic nematode worm</name>
    <dbReference type="NCBI Taxonomy" id="54126"/>
    <lineage>
        <taxon>Eukaryota</taxon>
        <taxon>Metazoa</taxon>
        <taxon>Ecdysozoa</taxon>
        <taxon>Nematoda</taxon>
        <taxon>Chromadorea</taxon>
        <taxon>Rhabditida</taxon>
        <taxon>Rhabditina</taxon>
        <taxon>Diplogasteromorpha</taxon>
        <taxon>Diplogasteroidea</taxon>
        <taxon>Neodiplogasteridae</taxon>
        <taxon>Pristionchus</taxon>
    </lineage>
</organism>